<feature type="active site" description="Proton acceptor" evidence="2">
    <location>
        <position position="80"/>
    </location>
</feature>
<feature type="binding site" evidence="2">
    <location>
        <position position="37"/>
    </location>
    <ligand>
        <name>substrate</name>
    </ligand>
</feature>
<dbReference type="Pfam" id="PF01255">
    <property type="entry name" value="Prenyltransf"/>
    <property type="match status" value="1"/>
</dbReference>
<feature type="binding site" evidence="2">
    <location>
        <position position="200"/>
    </location>
    <ligand>
        <name>substrate</name>
    </ligand>
</feature>
<comment type="subunit">
    <text evidence="2">Homodimer.</text>
</comment>
<dbReference type="Proteomes" id="UP000237889">
    <property type="component" value="Chromosome"/>
</dbReference>
<comment type="function">
    <text evidence="2">Catalyzes the condensation of isopentenyl diphosphate (IPP) with allylic pyrophosphates generating different type of terpenoids.</text>
</comment>
<feature type="binding site" evidence="2">
    <location>
        <position position="219"/>
    </location>
    <ligand>
        <name>Mg(2+)</name>
        <dbReference type="ChEBI" id="CHEBI:18420"/>
    </ligand>
</feature>
<feature type="active site" evidence="2">
    <location>
        <position position="32"/>
    </location>
</feature>
<dbReference type="GO" id="GO:0005829">
    <property type="term" value="C:cytosol"/>
    <property type="evidence" value="ECO:0007669"/>
    <property type="project" value="TreeGrafter"/>
</dbReference>
<feature type="binding site" evidence="2">
    <location>
        <position position="81"/>
    </location>
    <ligand>
        <name>substrate</name>
    </ligand>
</feature>
<keyword evidence="4" id="KW-1185">Reference proteome</keyword>
<dbReference type="FunFam" id="3.40.1180.10:FF:000001">
    <property type="entry name" value="(2E,6E)-farnesyl-diphosphate-specific ditrans,polycis-undecaprenyl-diphosphate synthase"/>
    <property type="match status" value="1"/>
</dbReference>
<dbReference type="CDD" id="cd00475">
    <property type="entry name" value="Cis_IPPS"/>
    <property type="match status" value="1"/>
</dbReference>
<evidence type="ECO:0000256" key="2">
    <source>
        <dbReference type="HAMAP-Rule" id="MF_01139"/>
    </source>
</evidence>
<dbReference type="PROSITE" id="PS01066">
    <property type="entry name" value="UPP_SYNTHASE"/>
    <property type="match status" value="1"/>
</dbReference>
<dbReference type="EMBL" id="CP027668">
    <property type="protein sequence ID" value="AVO44980.1"/>
    <property type="molecule type" value="Genomic_DNA"/>
</dbReference>
<dbReference type="GO" id="GO:0008834">
    <property type="term" value="F:ditrans,polycis-undecaprenyl-diphosphate synthase [(2E,6E)-farnesyl-diphosphate specific] activity"/>
    <property type="evidence" value="ECO:0007669"/>
    <property type="project" value="TreeGrafter"/>
</dbReference>
<feature type="binding site" evidence="2">
    <location>
        <begin position="206"/>
        <end position="208"/>
    </location>
    <ligand>
        <name>substrate</name>
    </ligand>
</feature>
<comment type="cofactor">
    <cofactor evidence="2">
        <name>Mg(2+)</name>
        <dbReference type="ChEBI" id="CHEBI:18420"/>
    </cofactor>
    <text evidence="2">Binds 2 magnesium ions per subunit.</text>
</comment>
<feature type="binding site" evidence="2">
    <location>
        <begin position="77"/>
        <end position="79"/>
    </location>
    <ligand>
        <name>substrate</name>
    </ligand>
</feature>
<feature type="binding site" evidence="2">
    <location>
        <position position="45"/>
    </location>
    <ligand>
        <name>substrate</name>
    </ligand>
</feature>
<reference evidence="3 4" key="1">
    <citation type="submission" date="2018-03" db="EMBL/GenBank/DDBJ databases">
        <title>Genome sequencing of Phreatobacter sp.</title>
        <authorList>
            <person name="Kim S.-J."/>
            <person name="Heo J."/>
            <person name="Kwon S.-W."/>
        </authorList>
    </citation>
    <scope>NUCLEOTIDE SEQUENCE [LARGE SCALE GENOMIC DNA]</scope>
    <source>
        <strain evidence="3 4">S-12</strain>
    </source>
</reference>
<keyword evidence="1 2" id="KW-0808">Transferase</keyword>
<dbReference type="NCBIfam" id="NF011408">
    <property type="entry name" value="PRK14834.1"/>
    <property type="match status" value="1"/>
</dbReference>
<evidence type="ECO:0000313" key="3">
    <source>
        <dbReference type="EMBL" id="AVO44980.1"/>
    </source>
</evidence>
<feature type="binding site" evidence="2">
    <location>
        <position position="32"/>
    </location>
    <ligand>
        <name>Mg(2+)</name>
        <dbReference type="ChEBI" id="CHEBI:18420"/>
    </ligand>
</feature>
<keyword evidence="2" id="KW-0479">Metal-binding</keyword>
<evidence type="ECO:0000313" key="4">
    <source>
        <dbReference type="Proteomes" id="UP000237889"/>
    </source>
</evidence>
<dbReference type="InterPro" id="IPR018520">
    <property type="entry name" value="UPP_synth-like_CS"/>
</dbReference>
<dbReference type="Gene3D" id="3.40.1180.10">
    <property type="entry name" value="Decaprenyl diphosphate synthase-like"/>
    <property type="match status" value="1"/>
</dbReference>
<dbReference type="GO" id="GO:0000287">
    <property type="term" value="F:magnesium ion binding"/>
    <property type="evidence" value="ECO:0007669"/>
    <property type="project" value="UniProtKB-UniRule"/>
</dbReference>
<feature type="binding site" evidence="2">
    <location>
        <position position="83"/>
    </location>
    <ligand>
        <name>substrate</name>
    </ligand>
</feature>
<sequence>MTMVDRQGLASEPGAAVAAPAALPRHVAIIMDGNGRWAKQRGLPRIEGHRRGVDALRRTLRAAREIGIEIVTVYSFSSENWSRPATEVSALMGLLKRFIRNDLAELHEAGVRVRIAGDRDSLEPDIRLLLTEAEALTKANTRQTLIVAFNYGSRQEIAAAARALAAEVARGERTVDSITPEAIEARLATAGVPDPDLVIRTSGEMRLSNFLMWQSAYAELVFQPILWPDYGREALVEALAEYGRRERRYGGLGSVGA</sequence>
<dbReference type="InterPro" id="IPR001441">
    <property type="entry name" value="UPP_synth-like"/>
</dbReference>
<dbReference type="NCBIfam" id="TIGR00055">
    <property type="entry name" value="uppS"/>
    <property type="match status" value="1"/>
</dbReference>
<protein>
    <recommendedName>
        <fullName evidence="2">Isoprenyl transferase</fullName>
        <ecNumber evidence="2">2.5.1.-</ecNumber>
    </recommendedName>
</protein>
<feature type="binding site" evidence="2">
    <location>
        <begin position="33"/>
        <end position="36"/>
    </location>
    <ligand>
        <name>substrate</name>
    </ligand>
</feature>
<dbReference type="PANTHER" id="PTHR10291:SF0">
    <property type="entry name" value="DEHYDRODOLICHYL DIPHOSPHATE SYNTHASE 2"/>
    <property type="match status" value="1"/>
</dbReference>
<name>A0A2S0N9Y0_9HYPH</name>
<proteinExistence type="inferred from homology"/>
<dbReference type="GO" id="GO:0016094">
    <property type="term" value="P:polyprenol biosynthetic process"/>
    <property type="evidence" value="ECO:0007669"/>
    <property type="project" value="TreeGrafter"/>
</dbReference>
<gene>
    <name evidence="3" type="ORF">C6569_07830</name>
</gene>
<dbReference type="PANTHER" id="PTHR10291">
    <property type="entry name" value="DEHYDRODOLICHYL DIPHOSPHATE SYNTHASE FAMILY MEMBER"/>
    <property type="match status" value="1"/>
</dbReference>
<dbReference type="KEGG" id="phr:C6569_07830"/>
<evidence type="ECO:0000256" key="1">
    <source>
        <dbReference type="ARBA" id="ARBA00022679"/>
    </source>
</evidence>
<dbReference type="EC" id="2.5.1.-" evidence="2"/>
<dbReference type="NCBIfam" id="NF011405">
    <property type="entry name" value="PRK14830.1"/>
    <property type="match status" value="1"/>
</dbReference>
<dbReference type="OrthoDB" id="4191603at2"/>
<keyword evidence="2" id="KW-0460">Magnesium</keyword>
<accession>A0A2S0N9Y0</accession>
<comment type="similarity">
    <text evidence="2">Belongs to the UPP synthase family.</text>
</comment>
<organism evidence="3 4">
    <name type="scientific">Phreatobacter cathodiphilus</name>
    <dbReference type="NCBI Taxonomy" id="1868589"/>
    <lineage>
        <taxon>Bacteria</taxon>
        <taxon>Pseudomonadati</taxon>
        <taxon>Pseudomonadota</taxon>
        <taxon>Alphaproteobacteria</taxon>
        <taxon>Hyphomicrobiales</taxon>
        <taxon>Phreatobacteraceae</taxon>
        <taxon>Phreatobacter</taxon>
    </lineage>
</organism>
<dbReference type="SUPFAM" id="SSF64005">
    <property type="entry name" value="Undecaprenyl diphosphate synthase"/>
    <property type="match status" value="1"/>
</dbReference>
<dbReference type="AlphaFoldDB" id="A0A2S0N9Y0"/>
<feature type="binding site" evidence="2">
    <location>
        <position position="49"/>
    </location>
    <ligand>
        <name>substrate</name>
    </ligand>
</feature>
<dbReference type="HAMAP" id="MF_01139">
    <property type="entry name" value="ISPT"/>
    <property type="match status" value="1"/>
</dbReference>
<dbReference type="InterPro" id="IPR036424">
    <property type="entry name" value="UPP_synth-like_sf"/>
</dbReference>